<dbReference type="EMBL" id="JTJJ01000146">
    <property type="protein sequence ID" value="KHJ65281.1"/>
    <property type="molecule type" value="Genomic_DNA"/>
</dbReference>
<evidence type="ECO:0000259" key="5">
    <source>
        <dbReference type="PROSITE" id="PS50931"/>
    </source>
</evidence>
<comment type="similarity">
    <text evidence="1">Belongs to the LysR transcriptional regulatory family.</text>
</comment>
<comment type="caution">
    <text evidence="6">The sequence shown here is derived from an EMBL/GenBank/DDBJ whole genome shotgun (WGS) entry which is preliminary data.</text>
</comment>
<dbReference type="Pfam" id="PF03466">
    <property type="entry name" value="LysR_substrate"/>
    <property type="match status" value="1"/>
</dbReference>
<protein>
    <submittedName>
        <fullName evidence="6">LysR family transcriptional regulator</fullName>
    </submittedName>
</protein>
<gene>
    <name evidence="6" type="ORF">QU24_25395</name>
</gene>
<evidence type="ECO:0000256" key="3">
    <source>
        <dbReference type="ARBA" id="ARBA00023125"/>
    </source>
</evidence>
<evidence type="ECO:0000313" key="6">
    <source>
        <dbReference type="EMBL" id="KHJ65281.1"/>
    </source>
</evidence>
<dbReference type="InterPro" id="IPR000847">
    <property type="entry name" value="LysR_HTH_N"/>
</dbReference>
<sequence length="293" mass="31852">MNSFDLEHLRSFVTAVDAGSLTAAAPLRFLSQSALSEQLRKLEQHANQTLLLRSKSGVTPTAAGVKLLHHARHLLALSDAAWRDLQGVSLSGEIRLGITDYCRPADMIVLLARFARDYPHLKLRTMMGKSGDIEHAWQQSELDLAIVMRIPGTHPPGSSTREILLMDEPMLWVSASAPAQHEPLPLALLPEGCSLHRLACQTLKQHQLPYVIRHIASGVRGLQTAVIAGLGIACLNRSAVPAEFLNKNHTQRLPPLPSAEFVLLKGPDDNSETSQVCAAFSEILQATLSGAMP</sequence>
<dbReference type="PANTHER" id="PTHR30579">
    <property type="entry name" value="TRANSCRIPTIONAL REGULATOR"/>
    <property type="match status" value="1"/>
</dbReference>
<dbReference type="GO" id="GO:0003700">
    <property type="term" value="F:DNA-binding transcription factor activity"/>
    <property type="evidence" value="ECO:0007669"/>
    <property type="project" value="InterPro"/>
</dbReference>
<accession>A0A0B1R0S8</accession>
<dbReference type="Pfam" id="PF00126">
    <property type="entry name" value="HTH_1"/>
    <property type="match status" value="1"/>
</dbReference>
<organism evidence="6 7">
    <name type="scientific">Pantoea rodasii</name>
    <dbReference type="NCBI Taxonomy" id="1076549"/>
    <lineage>
        <taxon>Bacteria</taxon>
        <taxon>Pseudomonadati</taxon>
        <taxon>Pseudomonadota</taxon>
        <taxon>Gammaproteobacteria</taxon>
        <taxon>Enterobacterales</taxon>
        <taxon>Erwiniaceae</taxon>
        <taxon>Pantoea</taxon>
    </lineage>
</organism>
<evidence type="ECO:0000256" key="4">
    <source>
        <dbReference type="ARBA" id="ARBA00023163"/>
    </source>
</evidence>
<dbReference type="Proteomes" id="UP000030853">
    <property type="component" value="Unassembled WGS sequence"/>
</dbReference>
<dbReference type="InterPro" id="IPR005119">
    <property type="entry name" value="LysR_subst-bd"/>
</dbReference>
<dbReference type="RefSeq" id="WP_039336938.1">
    <property type="nucleotide sequence ID" value="NZ_JTJJ01000146.1"/>
</dbReference>
<reference evidence="6 7" key="1">
    <citation type="submission" date="2014-11" db="EMBL/GenBank/DDBJ databases">
        <title>Genome sequencing of Pantoea rodasii ND03.</title>
        <authorList>
            <person name="Muhamad Yunos N.Y."/>
            <person name="Chan K.-G."/>
        </authorList>
    </citation>
    <scope>NUCLEOTIDE SEQUENCE [LARGE SCALE GENOMIC DNA]</scope>
    <source>
        <strain evidence="6 7">ND03</strain>
    </source>
</reference>
<feature type="domain" description="HTH lysR-type" evidence="5">
    <location>
        <begin position="4"/>
        <end position="61"/>
    </location>
</feature>
<keyword evidence="4" id="KW-0804">Transcription</keyword>
<evidence type="ECO:0000313" key="7">
    <source>
        <dbReference type="Proteomes" id="UP000030853"/>
    </source>
</evidence>
<name>A0A0B1R0S8_9GAMM</name>
<dbReference type="InterPro" id="IPR050176">
    <property type="entry name" value="LTTR"/>
</dbReference>
<dbReference type="Gene3D" id="3.40.190.10">
    <property type="entry name" value="Periplasmic binding protein-like II"/>
    <property type="match status" value="2"/>
</dbReference>
<proteinExistence type="inferred from homology"/>
<dbReference type="SUPFAM" id="SSF46785">
    <property type="entry name" value="Winged helix' DNA-binding domain"/>
    <property type="match status" value="1"/>
</dbReference>
<dbReference type="PANTHER" id="PTHR30579:SF7">
    <property type="entry name" value="HTH-TYPE TRANSCRIPTIONAL REGULATOR LRHA-RELATED"/>
    <property type="match status" value="1"/>
</dbReference>
<dbReference type="PROSITE" id="PS50931">
    <property type="entry name" value="HTH_LYSR"/>
    <property type="match status" value="1"/>
</dbReference>
<keyword evidence="3" id="KW-0238">DNA-binding</keyword>
<dbReference type="Gene3D" id="1.10.10.10">
    <property type="entry name" value="Winged helix-like DNA-binding domain superfamily/Winged helix DNA-binding domain"/>
    <property type="match status" value="1"/>
</dbReference>
<dbReference type="InterPro" id="IPR036388">
    <property type="entry name" value="WH-like_DNA-bd_sf"/>
</dbReference>
<dbReference type="InterPro" id="IPR036390">
    <property type="entry name" value="WH_DNA-bd_sf"/>
</dbReference>
<evidence type="ECO:0000256" key="1">
    <source>
        <dbReference type="ARBA" id="ARBA00009437"/>
    </source>
</evidence>
<evidence type="ECO:0000256" key="2">
    <source>
        <dbReference type="ARBA" id="ARBA00023015"/>
    </source>
</evidence>
<keyword evidence="2" id="KW-0805">Transcription regulation</keyword>
<dbReference type="GO" id="GO:0003677">
    <property type="term" value="F:DNA binding"/>
    <property type="evidence" value="ECO:0007669"/>
    <property type="project" value="UniProtKB-KW"/>
</dbReference>
<dbReference type="SUPFAM" id="SSF53850">
    <property type="entry name" value="Periplasmic binding protein-like II"/>
    <property type="match status" value="1"/>
</dbReference>
<dbReference type="AlphaFoldDB" id="A0A0B1R0S8"/>